<name>A0A835XYI1_9CHLO</name>
<evidence type="ECO:0000313" key="2">
    <source>
        <dbReference type="Proteomes" id="UP000612055"/>
    </source>
</evidence>
<sequence length="516" mass="55894">METLTAAAKGGLTAAQLVARRVGPLLPPPGPTAAELLAQIIDLVQATHAAKEDMKALGTKAKALQVLLERYEVKMRGLVPNSSAKPEAAAAVFEVLKGDTVFVEELTGLQKDLQDVLNFVKTRLPRNFFERCFSASGDSSACESYVKKLDDRHRSLQTALMLDATVQDRKGPWRFIEQIHVQTFWITCYLDCKKVNWRDFWKEFDAWLATNPFTDAKAVEELLETREARKLFQLLVDLDDDDKVSTSELRAAFHGETPLKEQIEAKLQGALVRTAPVQPELYEKRVELMSTIKEALLDGKGPVVLRKDNVLPGAWVDLRGLARDAPGFGVSPVATQFCSALNVNSSTLQGSALLEGIVKTVKAYAKATSAADSCLDCIAPMEALVVVDAAEEALWNESASGPLQTLIKEISNVPEVRLLITSREKLQLEVKGLVEVAVGPMTEHEAKNLAIKALGMRGDDALTLAKHCGCVPLVLQLAISARQCNLGLDPKMLPTSGAGLDCSASAVVGAMGKAPT</sequence>
<comment type="caution">
    <text evidence="1">The sequence shown here is derived from an EMBL/GenBank/DDBJ whole genome shotgun (WGS) entry which is preliminary data.</text>
</comment>
<dbReference type="EMBL" id="JAEHOE010000089">
    <property type="protein sequence ID" value="KAG2487999.1"/>
    <property type="molecule type" value="Genomic_DNA"/>
</dbReference>
<evidence type="ECO:0000313" key="1">
    <source>
        <dbReference type="EMBL" id="KAG2487999.1"/>
    </source>
</evidence>
<dbReference type="AlphaFoldDB" id="A0A835XYI1"/>
<evidence type="ECO:0008006" key="3">
    <source>
        <dbReference type="Google" id="ProtNLM"/>
    </source>
</evidence>
<proteinExistence type="predicted"/>
<dbReference type="Proteomes" id="UP000612055">
    <property type="component" value="Unassembled WGS sequence"/>
</dbReference>
<dbReference type="PROSITE" id="PS00018">
    <property type="entry name" value="EF_HAND_1"/>
    <property type="match status" value="1"/>
</dbReference>
<dbReference type="Gene3D" id="1.20.930.20">
    <property type="entry name" value="Adaptor protein Cbl, N-terminal domain"/>
    <property type="match status" value="1"/>
</dbReference>
<reference evidence="1" key="1">
    <citation type="journal article" date="2020" name="bioRxiv">
        <title>Comparative genomics of Chlamydomonas.</title>
        <authorList>
            <person name="Craig R.J."/>
            <person name="Hasan A.R."/>
            <person name="Ness R.W."/>
            <person name="Keightley P.D."/>
        </authorList>
    </citation>
    <scope>NUCLEOTIDE SEQUENCE</scope>
    <source>
        <strain evidence="1">CCAP 11/70</strain>
    </source>
</reference>
<keyword evidence="2" id="KW-1185">Reference proteome</keyword>
<gene>
    <name evidence="1" type="ORF">HYH03_013437</name>
</gene>
<accession>A0A835XYI1</accession>
<dbReference type="InterPro" id="IPR036537">
    <property type="entry name" value="Adaptor_Cbl_N_dom_sf"/>
</dbReference>
<protein>
    <recommendedName>
        <fullName evidence="3">EF-hand domain-containing protein</fullName>
    </recommendedName>
</protein>
<dbReference type="InterPro" id="IPR059179">
    <property type="entry name" value="MLKL-like_MCAfunc"/>
</dbReference>
<dbReference type="InterPro" id="IPR018247">
    <property type="entry name" value="EF_Hand_1_Ca_BS"/>
</dbReference>
<dbReference type="CDD" id="cd21037">
    <property type="entry name" value="MLKL_NTD"/>
    <property type="match status" value="1"/>
</dbReference>
<dbReference type="GO" id="GO:0007166">
    <property type="term" value="P:cell surface receptor signaling pathway"/>
    <property type="evidence" value="ECO:0007669"/>
    <property type="project" value="InterPro"/>
</dbReference>
<organism evidence="1 2">
    <name type="scientific">Edaphochlamys debaryana</name>
    <dbReference type="NCBI Taxonomy" id="47281"/>
    <lineage>
        <taxon>Eukaryota</taxon>
        <taxon>Viridiplantae</taxon>
        <taxon>Chlorophyta</taxon>
        <taxon>core chlorophytes</taxon>
        <taxon>Chlorophyceae</taxon>
        <taxon>CS clade</taxon>
        <taxon>Chlamydomonadales</taxon>
        <taxon>Chlamydomonadales incertae sedis</taxon>
        <taxon>Edaphochlamys</taxon>
    </lineage>
</organism>